<dbReference type="EMBL" id="MBUA01000012">
    <property type="protein sequence ID" value="MBC6490983.1"/>
    <property type="molecule type" value="Genomic_DNA"/>
</dbReference>
<name>A0ABR7M7H7_9BACT</name>
<evidence type="ECO:0000313" key="2">
    <source>
        <dbReference type="Proteomes" id="UP000765802"/>
    </source>
</evidence>
<organism evidence="1 2">
    <name type="scientific">Flavihumibacter stibioxidans</name>
    <dbReference type="NCBI Taxonomy" id="1834163"/>
    <lineage>
        <taxon>Bacteria</taxon>
        <taxon>Pseudomonadati</taxon>
        <taxon>Bacteroidota</taxon>
        <taxon>Chitinophagia</taxon>
        <taxon>Chitinophagales</taxon>
        <taxon>Chitinophagaceae</taxon>
        <taxon>Flavihumibacter</taxon>
    </lineage>
</organism>
<reference evidence="1 2" key="1">
    <citation type="submission" date="2016-07" db="EMBL/GenBank/DDBJ databases">
        <title>Genome analysis of Flavihumibacter stibioxidans YS-17.</title>
        <authorList>
            <person name="Shi K."/>
            <person name="Han Y."/>
            <person name="Wang G."/>
        </authorList>
    </citation>
    <scope>NUCLEOTIDE SEQUENCE [LARGE SCALE GENOMIC DNA]</scope>
    <source>
        <strain evidence="1 2">YS-17</strain>
    </source>
</reference>
<sequence length="182" mass="20272">MKKIFAWAACSIFIIACNNEKPAEEPTAAEPLTETAAAPAPVEFADARYTEIGKDGLAALASGDVDRWMSNYADNAVYIWNNGDSAAGKPAISAYWKKRRAEDIDSISFSNVIWLPVKVSKTQANEQPGVWLLGWYMVDVKYKTGKKMVQWMHMATHFDATDKIDRVIHYLDRAPVLAATKK</sequence>
<accession>A0ABR7M7H7</accession>
<keyword evidence="2" id="KW-1185">Reference proteome</keyword>
<dbReference type="SUPFAM" id="SSF54427">
    <property type="entry name" value="NTF2-like"/>
    <property type="match status" value="1"/>
</dbReference>
<evidence type="ECO:0008006" key="3">
    <source>
        <dbReference type="Google" id="ProtNLM"/>
    </source>
</evidence>
<dbReference type="Proteomes" id="UP000765802">
    <property type="component" value="Unassembled WGS sequence"/>
</dbReference>
<gene>
    <name evidence="1" type="ORF">BC349_08070</name>
</gene>
<dbReference type="PROSITE" id="PS51257">
    <property type="entry name" value="PROKAR_LIPOPROTEIN"/>
    <property type="match status" value="1"/>
</dbReference>
<protein>
    <recommendedName>
        <fullName evidence="3">SnoaL-like domain-containing protein</fullName>
    </recommendedName>
</protein>
<dbReference type="Gene3D" id="3.10.450.50">
    <property type="match status" value="1"/>
</dbReference>
<dbReference type="RefSeq" id="WP_187256322.1">
    <property type="nucleotide sequence ID" value="NZ_JBHULF010000014.1"/>
</dbReference>
<comment type="caution">
    <text evidence="1">The sequence shown here is derived from an EMBL/GenBank/DDBJ whole genome shotgun (WGS) entry which is preliminary data.</text>
</comment>
<evidence type="ECO:0000313" key="1">
    <source>
        <dbReference type="EMBL" id="MBC6490983.1"/>
    </source>
</evidence>
<proteinExistence type="predicted"/>
<dbReference type="InterPro" id="IPR032710">
    <property type="entry name" value="NTF2-like_dom_sf"/>
</dbReference>